<keyword evidence="4" id="KW-1185">Reference proteome</keyword>
<reference evidence="3 4" key="1">
    <citation type="submission" date="2020-08" db="EMBL/GenBank/DDBJ databases">
        <title>Genomic Encyclopedia of Type Strains, Phase III (KMG-III): the genomes of soil and plant-associated and newly described type strains.</title>
        <authorList>
            <person name="Whitman W."/>
        </authorList>
    </citation>
    <scope>NUCLEOTIDE SEQUENCE [LARGE SCALE GENOMIC DNA]</scope>
    <source>
        <strain evidence="3 4">CECT 8640</strain>
    </source>
</reference>
<sequence length="394" mass="41633">MPRLPSSYLVQFQEPPGYLDFARFGPPSHAVVAESTRLLERSSFAGPGTVDELMRQELRARAVAARLCGSDTDHVTLLPNTGTGLFQVAFGVVGEVAVSPAEFPANTYPWVRAGRARVRWLEPGPVTPEVVGRVLSDDVTALSVSAVDFRTGYRADLAALREVIGDRLLIVDGIQGFGVVDEPWSVADVLVVGGQKWLRAGWSTGFMAMSDRALERIEPVLSGWTGAADAGLFDNSLHPVTDGAAGWSITNLSPIAAGAFATALELVEPATVRAIGEQIVERCDDLAEVVRSAGGTVVSEQVRRAGILAFTLPDLPATVVGDALAEAGVTATVRPEHVRLSPHASTTAESVERFASALRALRKPAGGPRSAKTPAVPGTTVGPVVPELPRRDRI</sequence>
<dbReference type="Proteomes" id="UP000547510">
    <property type="component" value="Unassembled WGS sequence"/>
</dbReference>
<dbReference type="Gene3D" id="3.90.1150.10">
    <property type="entry name" value="Aspartate Aminotransferase, domain 1"/>
    <property type="match status" value="1"/>
</dbReference>
<dbReference type="InterPro" id="IPR000192">
    <property type="entry name" value="Aminotrans_V_dom"/>
</dbReference>
<dbReference type="PANTHER" id="PTHR43586">
    <property type="entry name" value="CYSTEINE DESULFURASE"/>
    <property type="match status" value="1"/>
</dbReference>
<gene>
    <name evidence="3" type="ORF">FHS29_005991</name>
</gene>
<dbReference type="AlphaFoldDB" id="A0A841CQ73"/>
<dbReference type="InterPro" id="IPR015424">
    <property type="entry name" value="PyrdxlP-dep_Trfase"/>
</dbReference>
<evidence type="ECO:0000256" key="1">
    <source>
        <dbReference type="SAM" id="MobiDB-lite"/>
    </source>
</evidence>
<keyword evidence="3" id="KW-0456">Lyase</keyword>
<dbReference type="Gene3D" id="3.40.640.10">
    <property type="entry name" value="Type I PLP-dependent aspartate aminotransferase-like (Major domain)"/>
    <property type="match status" value="1"/>
</dbReference>
<feature type="region of interest" description="Disordered" evidence="1">
    <location>
        <begin position="363"/>
        <end position="394"/>
    </location>
</feature>
<proteinExistence type="predicted"/>
<evidence type="ECO:0000313" key="4">
    <source>
        <dbReference type="Proteomes" id="UP000547510"/>
    </source>
</evidence>
<dbReference type="SUPFAM" id="SSF53383">
    <property type="entry name" value="PLP-dependent transferases"/>
    <property type="match status" value="1"/>
</dbReference>
<feature type="compositionally biased region" description="Low complexity" evidence="1">
    <location>
        <begin position="373"/>
        <end position="385"/>
    </location>
</feature>
<dbReference type="InterPro" id="IPR015421">
    <property type="entry name" value="PyrdxlP-dep_Trfase_major"/>
</dbReference>
<accession>A0A841CQ73</accession>
<comment type="caution">
    <text evidence="3">The sequence shown here is derived from an EMBL/GenBank/DDBJ whole genome shotgun (WGS) entry which is preliminary data.</text>
</comment>
<name>A0A841CQ73_9PSEU</name>
<dbReference type="EMBL" id="JACHJN010000011">
    <property type="protein sequence ID" value="MBB5959370.1"/>
    <property type="molecule type" value="Genomic_DNA"/>
</dbReference>
<evidence type="ECO:0000313" key="3">
    <source>
        <dbReference type="EMBL" id="MBB5959370.1"/>
    </source>
</evidence>
<dbReference type="Pfam" id="PF00266">
    <property type="entry name" value="Aminotran_5"/>
    <property type="match status" value="1"/>
</dbReference>
<protein>
    <submittedName>
        <fullName evidence="3">Selenocysteine lyase/cysteine desulfurase</fullName>
    </submittedName>
</protein>
<organism evidence="3 4">
    <name type="scientific">Saccharothrix tamanrassetensis</name>
    <dbReference type="NCBI Taxonomy" id="1051531"/>
    <lineage>
        <taxon>Bacteria</taxon>
        <taxon>Bacillati</taxon>
        <taxon>Actinomycetota</taxon>
        <taxon>Actinomycetes</taxon>
        <taxon>Pseudonocardiales</taxon>
        <taxon>Pseudonocardiaceae</taxon>
        <taxon>Saccharothrix</taxon>
    </lineage>
</organism>
<dbReference type="GO" id="GO:0016829">
    <property type="term" value="F:lyase activity"/>
    <property type="evidence" value="ECO:0007669"/>
    <property type="project" value="UniProtKB-KW"/>
</dbReference>
<dbReference type="PANTHER" id="PTHR43586:SF15">
    <property type="entry name" value="BLR3095 PROTEIN"/>
    <property type="match status" value="1"/>
</dbReference>
<dbReference type="InterPro" id="IPR015422">
    <property type="entry name" value="PyrdxlP-dep_Trfase_small"/>
</dbReference>
<feature type="domain" description="Aminotransferase class V" evidence="2">
    <location>
        <begin position="60"/>
        <end position="331"/>
    </location>
</feature>
<evidence type="ECO:0000259" key="2">
    <source>
        <dbReference type="Pfam" id="PF00266"/>
    </source>
</evidence>